<dbReference type="Pfam" id="PF07714">
    <property type="entry name" value="PK_Tyr_Ser-Thr"/>
    <property type="match status" value="1"/>
</dbReference>
<feature type="region of interest" description="Disordered" evidence="21">
    <location>
        <begin position="387"/>
        <end position="407"/>
    </location>
</feature>
<keyword evidence="26" id="KW-1185">Reference proteome</keyword>
<feature type="signal peptide" evidence="23">
    <location>
        <begin position="1"/>
        <end position="31"/>
    </location>
</feature>
<keyword evidence="9" id="KW-0677">Repeat</keyword>
<comment type="catalytic activity">
    <reaction evidence="18">
        <text>L-threonyl-[protein] + ATP = O-phospho-L-threonyl-[protein] + ADP + H(+)</text>
        <dbReference type="Rhea" id="RHEA:46608"/>
        <dbReference type="Rhea" id="RHEA-COMP:11060"/>
        <dbReference type="Rhea" id="RHEA-COMP:11605"/>
        <dbReference type="ChEBI" id="CHEBI:15378"/>
        <dbReference type="ChEBI" id="CHEBI:30013"/>
        <dbReference type="ChEBI" id="CHEBI:30616"/>
        <dbReference type="ChEBI" id="CHEBI:61977"/>
        <dbReference type="ChEBI" id="CHEBI:456216"/>
        <dbReference type="EC" id="2.7.11.1"/>
    </reaction>
</comment>
<evidence type="ECO:0000256" key="16">
    <source>
        <dbReference type="ARBA" id="ARBA00023170"/>
    </source>
</evidence>
<name>A0A8T2VHN0_CERRI</name>
<organism evidence="25 26">
    <name type="scientific">Ceratopteris richardii</name>
    <name type="common">Triangle waterfern</name>
    <dbReference type="NCBI Taxonomy" id="49495"/>
    <lineage>
        <taxon>Eukaryota</taxon>
        <taxon>Viridiplantae</taxon>
        <taxon>Streptophyta</taxon>
        <taxon>Embryophyta</taxon>
        <taxon>Tracheophyta</taxon>
        <taxon>Polypodiopsida</taxon>
        <taxon>Polypodiidae</taxon>
        <taxon>Polypodiales</taxon>
        <taxon>Pteridineae</taxon>
        <taxon>Pteridaceae</taxon>
        <taxon>Parkerioideae</taxon>
        <taxon>Ceratopteris</taxon>
    </lineage>
</organism>
<dbReference type="EMBL" id="CM035407">
    <property type="protein sequence ID" value="KAH7445094.1"/>
    <property type="molecule type" value="Genomic_DNA"/>
</dbReference>
<keyword evidence="15" id="KW-1015">Disulfide bond</keyword>
<dbReference type="PROSITE" id="PS00107">
    <property type="entry name" value="PROTEIN_KINASE_ATP"/>
    <property type="match status" value="1"/>
</dbReference>
<evidence type="ECO:0000256" key="3">
    <source>
        <dbReference type="ARBA" id="ARBA00012513"/>
    </source>
</evidence>
<evidence type="ECO:0000256" key="20">
    <source>
        <dbReference type="PROSITE-ProRule" id="PRU10141"/>
    </source>
</evidence>
<dbReference type="InterPro" id="IPR001245">
    <property type="entry name" value="Ser-Thr/Tyr_kinase_cat_dom"/>
</dbReference>
<evidence type="ECO:0000313" key="26">
    <source>
        <dbReference type="Proteomes" id="UP000825935"/>
    </source>
</evidence>
<keyword evidence="17" id="KW-0325">Glycoprotein</keyword>
<feature type="domain" description="Protein kinase" evidence="24">
    <location>
        <begin position="444"/>
        <end position="736"/>
    </location>
</feature>
<gene>
    <name evidence="25" type="ORF">KP509_02G106300</name>
</gene>
<evidence type="ECO:0000256" key="6">
    <source>
        <dbReference type="ARBA" id="ARBA00022679"/>
    </source>
</evidence>
<evidence type="ECO:0000256" key="4">
    <source>
        <dbReference type="ARBA" id="ARBA00022475"/>
    </source>
</evidence>
<evidence type="ECO:0000256" key="9">
    <source>
        <dbReference type="ARBA" id="ARBA00022737"/>
    </source>
</evidence>
<dbReference type="SUPFAM" id="SSF50985">
    <property type="entry name" value="RCC1/BLIP-II"/>
    <property type="match status" value="1"/>
</dbReference>
<proteinExistence type="predicted"/>
<dbReference type="InterPro" id="IPR008271">
    <property type="entry name" value="Ser/Thr_kinase_AS"/>
</dbReference>
<evidence type="ECO:0000256" key="2">
    <source>
        <dbReference type="ARBA" id="ARBA00004545"/>
    </source>
</evidence>
<dbReference type="InterPro" id="IPR009091">
    <property type="entry name" value="RCC1/BLIP-II"/>
</dbReference>
<dbReference type="Gene3D" id="3.30.200.20">
    <property type="entry name" value="Phosphorylase Kinase, domain 1"/>
    <property type="match status" value="1"/>
</dbReference>
<keyword evidence="11" id="KW-0418">Kinase</keyword>
<evidence type="ECO:0000256" key="14">
    <source>
        <dbReference type="ARBA" id="ARBA00023136"/>
    </source>
</evidence>
<dbReference type="OMA" id="TPAHFPF"/>
<comment type="catalytic activity">
    <reaction evidence="19">
        <text>L-seryl-[protein] + ATP = O-phospho-L-seryl-[protein] + ADP + H(+)</text>
        <dbReference type="Rhea" id="RHEA:17989"/>
        <dbReference type="Rhea" id="RHEA-COMP:9863"/>
        <dbReference type="Rhea" id="RHEA-COMP:11604"/>
        <dbReference type="ChEBI" id="CHEBI:15378"/>
        <dbReference type="ChEBI" id="CHEBI:29999"/>
        <dbReference type="ChEBI" id="CHEBI:30616"/>
        <dbReference type="ChEBI" id="CHEBI:83421"/>
        <dbReference type="ChEBI" id="CHEBI:456216"/>
        <dbReference type="EC" id="2.7.11.1"/>
    </reaction>
</comment>
<dbReference type="EC" id="2.7.11.1" evidence="3"/>
<evidence type="ECO:0000256" key="17">
    <source>
        <dbReference type="ARBA" id="ARBA00023180"/>
    </source>
</evidence>
<dbReference type="PANTHER" id="PTHR47460:SF1">
    <property type="entry name" value="SERINE_THREONINE-PROTEIN KINASE-LIKE PROTEIN ACR4"/>
    <property type="match status" value="1"/>
</dbReference>
<feature type="chain" id="PRO_5036275957" description="non-specific serine/threonine protein kinase" evidence="23">
    <location>
        <begin position="32"/>
        <end position="856"/>
    </location>
</feature>
<evidence type="ECO:0000256" key="21">
    <source>
        <dbReference type="SAM" id="MobiDB-lite"/>
    </source>
</evidence>
<keyword evidence="13 22" id="KW-1133">Transmembrane helix</keyword>
<dbReference type="FunFam" id="3.30.200.20:FF:000357">
    <property type="entry name" value="serine/threonine-protein kinase-like protein CCR1"/>
    <property type="match status" value="1"/>
</dbReference>
<evidence type="ECO:0000256" key="18">
    <source>
        <dbReference type="ARBA" id="ARBA00047899"/>
    </source>
</evidence>
<dbReference type="SUPFAM" id="SSF56112">
    <property type="entry name" value="Protein kinase-like (PK-like)"/>
    <property type="match status" value="1"/>
</dbReference>
<evidence type="ECO:0000313" key="25">
    <source>
        <dbReference type="EMBL" id="KAH7445095.1"/>
    </source>
</evidence>
<dbReference type="EMBL" id="CM035407">
    <property type="protein sequence ID" value="KAH7445099.1"/>
    <property type="molecule type" value="Genomic_DNA"/>
</dbReference>
<evidence type="ECO:0000256" key="19">
    <source>
        <dbReference type="ARBA" id="ARBA00048679"/>
    </source>
</evidence>
<protein>
    <recommendedName>
        <fullName evidence="3">non-specific serine/threonine protein kinase</fullName>
        <ecNumber evidence="3">2.7.11.1</ecNumber>
    </recommendedName>
</protein>
<reference evidence="25" key="1">
    <citation type="submission" date="2021-08" db="EMBL/GenBank/DDBJ databases">
        <title>WGS assembly of Ceratopteris richardii.</title>
        <authorList>
            <person name="Marchant D.B."/>
            <person name="Chen G."/>
            <person name="Jenkins J."/>
            <person name="Shu S."/>
            <person name="Leebens-Mack J."/>
            <person name="Grimwood J."/>
            <person name="Schmutz J."/>
            <person name="Soltis P."/>
            <person name="Soltis D."/>
            <person name="Chen Z.-H."/>
        </authorList>
    </citation>
    <scope>NUCLEOTIDE SEQUENCE</scope>
    <source>
        <strain evidence="25">Whitten #5841</strain>
        <tissue evidence="25">Leaf</tissue>
    </source>
</reference>
<feature type="transmembrane region" description="Helical" evidence="22">
    <location>
        <begin position="350"/>
        <end position="373"/>
    </location>
</feature>
<dbReference type="EMBL" id="CM035407">
    <property type="protein sequence ID" value="KAH7445097.1"/>
    <property type="molecule type" value="Genomic_DNA"/>
</dbReference>
<dbReference type="GO" id="GO:0004674">
    <property type="term" value="F:protein serine/threonine kinase activity"/>
    <property type="evidence" value="ECO:0007669"/>
    <property type="project" value="UniProtKB-KW"/>
</dbReference>
<feature type="compositionally biased region" description="Polar residues" evidence="21">
    <location>
        <begin position="753"/>
        <end position="771"/>
    </location>
</feature>
<keyword evidence="10 20" id="KW-0547">Nucleotide-binding</keyword>
<dbReference type="FunFam" id="1.10.510.10:FF:000477">
    <property type="entry name" value="Receptor protein kinase CRINKLY4"/>
    <property type="match status" value="1"/>
</dbReference>
<evidence type="ECO:0000256" key="5">
    <source>
        <dbReference type="ARBA" id="ARBA00022527"/>
    </source>
</evidence>
<dbReference type="CDD" id="cd14066">
    <property type="entry name" value="STKc_IRAK"/>
    <property type="match status" value="1"/>
</dbReference>
<evidence type="ECO:0000256" key="1">
    <source>
        <dbReference type="ARBA" id="ARBA00004251"/>
    </source>
</evidence>
<evidence type="ECO:0000256" key="13">
    <source>
        <dbReference type="ARBA" id="ARBA00022989"/>
    </source>
</evidence>
<dbReference type="EMBL" id="CM035407">
    <property type="protein sequence ID" value="KAH7445098.1"/>
    <property type="molecule type" value="Genomic_DNA"/>
</dbReference>
<keyword evidence="6" id="KW-0808">Transferase</keyword>
<feature type="region of interest" description="Disordered" evidence="21">
    <location>
        <begin position="747"/>
        <end position="798"/>
    </location>
</feature>
<evidence type="ECO:0000256" key="12">
    <source>
        <dbReference type="ARBA" id="ARBA00022840"/>
    </source>
</evidence>
<evidence type="ECO:0000256" key="8">
    <source>
        <dbReference type="ARBA" id="ARBA00022729"/>
    </source>
</evidence>
<keyword evidence="4" id="KW-1003">Cell membrane</keyword>
<evidence type="ECO:0000256" key="15">
    <source>
        <dbReference type="ARBA" id="ARBA00023157"/>
    </source>
</evidence>
<keyword evidence="5" id="KW-0723">Serine/threonine-protein kinase</keyword>
<dbReference type="InterPro" id="IPR017441">
    <property type="entry name" value="Protein_kinase_ATP_BS"/>
</dbReference>
<evidence type="ECO:0000256" key="23">
    <source>
        <dbReference type="SAM" id="SignalP"/>
    </source>
</evidence>
<dbReference type="GO" id="GO:0005886">
    <property type="term" value="C:plasma membrane"/>
    <property type="evidence" value="ECO:0007669"/>
    <property type="project" value="UniProtKB-SubCell"/>
</dbReference>
<dbReference type="GO" id="GO:0005524">
    <property type="term" value="F:ATP binding"/>
    <property type="evidence" value="ECO:0007669"/>
    <property type="project" value="UniProtKB-UniRule"/>
</dbReference>
<evidence type="ECO:0000256" key="11">
    <source>
        <dbReference type="ARBA" id="ARBA00022777"/>
    </source>
</evidence>
<dbReference type="SMART" id="SM00220">
    <property type="entry name" value="S_TKc"/>
    <property type="match status" value="1"/>
</dbReference>
<dbReference type="Proteomes" id="UP000825935">
    <property type="component" value="Chromosome 2"/>
</dbReference>
<keyword evidence="8 23" id="KW-0732">Signal</keyword>
<keyword evidence="12 20" id="KW-0067">ATP-binding</keyword>
<dbReference type="Gene3D" id="1.10.510.10">
    <property type="entry name" value="Transferase(Phosphotransferase) domain 1"/>
    <property type="match status" value="1"/>
</dbReference>
<dbReference type="OrthoDB" id="1895016at2759"/>
<feature type="binding site" evidence="20">
    <location>
        <position position="472"/>
    </location>
    <ligand>
        <name>ATP</name>
        <dbReference type="ChEBI" id="CHEBI:30616"/>
    </ligand>
</feature>
<evidence type="ECO:0000256" key="10">
    <source>
        <dbReference type="ARBA" id="ARBA00022741"/>
    </source>
</evidence>
<dbReference type="Gene3D" id="2.130.10.30">
    <property type="entry name" value="Regulator of chromosome condensation 1/beta-lactamase-inhibitor protein II"/>
    <property type="match status" value="1"/>
</dbReference>
<dbReference type="InterPro" id="IPR011009">
    <property type="entry name" value="Kinase-like_dom_sf"/>
</dbReference>
<keyword evidence="7 22" id="KW-0812">Transmembrane</keyword>
<dbReference type="EMBL" id="CM035407">
    <property type="protein sequence ID" value="KAH7445096.1"/>
    <property type="molecule type" value="Genomic_DNA"/>
</dbReference>
<accession>A0A8T2VHN0</accession>
<feature type="compositionally biased region" description="Polar residues" evidence="21">
    <location>
        <begin position="778"/>
        <end position="794"/>
    </location>
</feature>
<dbReference type="AlphaFoldDB" id="A0A8T2VHN0"/>
<keyword evidence="16" id="KW-0675">Receptor</keyword>
<comment type="subcellular location">
    <subcellularLocation>
        <location evidence="1">Cell membrane</location>
        <topology evidence="1">Single-pass type I membrane protein</topology>
    </subcellularLocation>
    <subcellularLocation>
        <location evidence="2">Endosome</location>
        <location evidence="2">Multivesicular body membrane</location>
        <topology evidence="2">Single-pass type I membrane protein</topology>
    </subcellularLocation>
</comment>
<evidence type="ECO:0000256" key="7">
    <source>
        <dbReference type="ARBA" id="ARBA00022692"/>
    </source>
</evidence>
<comment type="caution">
    <text evidence="25">The sequence shown here is derived from an EMBL/GenBank/DDBJ whole genome shotgun (WGS) entry which is preliminary data.</text>
</comment>
<evidence type="ECO:0000259" key="24">
    <source>
        <dbReference type="PROSITE" id="PS50011"/>
    </source>
</evidence>
<dbReference type="EMBL" id="CM035407">
    <property type="protein sequence ID" value="KAH7445095.1"/>
    <property type="molecule type" value="Genomic_DNA"/>
</dbReference>
<dbReference type="GO" id="GO:0032585">
    <property type="term" value="C:multivesicular body membrane"/>
    <property type="evidence" value="ECO:0007669"/>
    <property type="project" value="UniProtKB-SubCell"/>
</dbReference>
<sequence length="856" mass="92281">MAIRRAPLTKRCTRFLVFAITCLFKSVQINALGSISSAAAVYGSNGPAFCRLKVSAQGSPTDAECFGSNAACVYGAPLRLPFSGLTAGSGFVCGLTESSELPYCWGNNIYVEQGTPESAAPNITYSEICAGDNHLCGLRRNQQDVAVDCWGYNITGSYVHGASLISISAGASFSCGLFSMNKTAICWGDETGSNVISEIPKQARFRSIAAGGYHVCGILEGNGETLCWGRKLEAQNVYPGNALFSDLVGGKFHACGLLASEEKPSCWGLIDPPGSTPIPSSAHFISMVAGDYYTCGIPSGSSQPICWGSQFPINSSATPTPSNVCSGCTINCSLTCGAHTGQSKSIQTPIIVGELAIAIVVVGCVLAAAILLVRYKLVKLDAAAHSNDGFSESPEKQKDATTGMKGSIRSSFCKEKVRPDSEEPRMTRAEVFSFQELEQATGGFEKEYEVGKGSFSCVYKGVLSDGRVVAVKRATIVTSQQRKDSNEFRNELDLLSRLNHAHLLTLLGFCDEGEERLLVYEFMSNGTLHEQLHDKKHKGQIDWVRRVTIAVQAARGLEYLHGYACPPVIHRDIKSSNILLDDEWNARVSDFGLSLLGPLDSDSALSELPAGTLGYLDPEYYRLHYLTTKSDVYSFGVLLLEILSGRKAIDMQYDDGNIVEWAVPLIKSGQVSSVLDPRLEAPRSLEAIEKIARVAVRCVKMRGKDRPSMDKVTTSLERALATLIGMYSDSTAHPILPSEVVLGSNRLHRKSSQKSSCRSGFNVDSSGTTFPDNGFNRHPSSLTFPSINSSQRRGSASDYEAGGSLEIVVHLAGQNVDVSKQQHYHQNQLNSFAPACNDKKSEIVPASPDPSRHVSA</sequence>
<dbReference type="EMBL" id="CM035407">
    <property type="protein sequence ID" value="KAH7445093.1"/>
    <property type="molecule type" value="Genomic_DNA"/>
</dbReference>
<dbReference type="PROSITE" id="PS00108">
    <property type="entry name" value="PROTEIN_KINASE_ST"/>
    <property type="match status" value="1"/>
</dbReference>
<dbReference type="InterPro" id="IPR000719">
    <property type="entry name" value="Prot_kinase_dom"/>
</dbReference>
<keyword evidence="14 22" id="KW-0472">Membrane</keyword>
<evidence type="ECO:0000256" key="22">
    <source>
        <dbReference type="SAM" id="Phobius"/>
    </source>
</evidence>
<dbReference type="PANTHER" id="PTHR47460">
    <property type="entry name" value="SERINE/THREONINE-PROTEIN KINASE-LIKE PROTEIN ACR4"/>
    <property type="match status" value="1"/>
</dbReference>
<dbReference type="PROSITE" id="PS50011">
    <property type="entry name" value="PROTEIN_KINASE_DOM"/>
    <property type="match status" value="1"/>
</dbReference>